<keyword evidence="2" id="KW-1185">Reference proteome</keyword>
<organism evidence="1 2">
    <name type="scientific">Apiospora phragmitis</name>
    <dbReference type="NCBI Taxonomy" id="2905665"/>
    <lineage>
        <taxon>Eukaryota</taxon>
        <taxon>Fungi</taxon>
        <taxon>Dikarya</taxon>
        <taxon>Ascomycota</taxon>
        <taxon>Pezizomycotina</taxon>
        <taxon>Sordariomycetes</taxon>
        <taxon>Xylariomycetidae</taxon>
        <taxon>Amphisphaeriales</taxon>
        <taxon>Apiosporaceae</taxon>
        <taxon>Apiospora</taxon>
    </lineage>
</organism>
<gene>
    <name evidence="1" type="ORF">PG994_008012</name>
</gene>
<name>A0ABR1URU0_9PEZI</name>
<comment type="caution">
    <text evidence="1">The sequence shown here is derived from an EMBL/GenBank/DDBJ whole genome shotgun (WGS) entry which is preliminary data.</text>
</comment>
<dbReference type="EMBL" id="JAQQWL010000008">
    <property type="protein sequence ID" value="KAK8061646.1"/>
    <property type="molecule type" value="Genomic_DNA"/>
</dbReference>
<evidence type="ECO:0000313" key="1">
    <source>
        <dbReference type="EMBL" id="KAK8061646.1"/>
    </source>
</evidence>
<dbReference type="RefSeq" id="XP_066714908.1">
    <property type="nucleotide sequence ID" value="XM_066859421.1"/>
</dbReference>
<evidence type="ECO:0000313" key="2">
    <source>
        <dbReference type="Proteomes" id="UP001480595"/>
    </source>
</evidence>
<dbReference type="GeneID" id="92092484"/>
<sequence length="143" mass="15109">MTIPLFISALPEGMPLTIDEISKDEPAGFWAHISLPNAISFPHTFRQSDIAAGLPNNQRGAKVAELQLGTGGSGLGGGQGGSFLVKFTLNGRPDAHPNAHELRDVQGRLTIGTSSSRSCGAAWTLSWLGIRSCGPPPPVWWLP</sequence>
<reference evidence="1 2" key="1">
    <citation type="submission" date="2023-01" db="EMBL/GenBank/DDBJ databases">
        <title>Analysis of 21 Apiospora genomes using comparative genomics revels a genus with tremendous synthesis potential of carbohydrate active enzymes and secondary metabolites.</title>
        <authorList>
            <person name="Sorensen T."/>
        </authorList>
    </citation>
    <scope>NUCLEOTIDE SEQUENCE [LARGE SCALE GENOMIC DNA]</scope>
    <source>
        <strain evidence="1 2">CBS 135458</strain>
    </source>
</reference>
<proteinExistence type="predicted"/>
<accession>A0ABR1URU0</accession>
<protein>
    <submittedName>
        <fullName evidence="1">Uncharacterized protein</fullName>
    </submittedName>
</protein>
<dbReference type="Proteomes" id="UP001480595">
    <property type="component" value="Unassembled WGS sequence"/>
</dbReference>